<evidence type="ECO:0000256" key="1">
    <source>
        <dbReference type="ARBA" id="ARBA00004123"/>
    </source>
</evidence>
<dbReference type="PANTHER" id="PTHR15492:SF1">
    <property type="entry name" value="CYCLIN-D1-BINDING PROTEIN 1"/>
    <property type="match status" value="1"/>
</dbReference>
<proteinExistence type="inferred from homology"/>
<dbReference type="PANTHER" id="PTHR15492">
    <property type="entry name" value="CYCLIN D1-BINDING PROTEIN 1"/>
    <property type="match status" value="1"/>
</dbReference>
<dbReference type="Pfam" id="PF13324">
    <property type="entry name" value="GCIP_N"/>
    <property type="match status" value="1"/>
</dbReference>
<dbReference type="Pfam" id="PF20936">
    <property type="entry name" value="GCIP_C"/>
    <property type="match status" value="1"/>
</dbReference>
<evidence type="ECO:0000256" key="5">
    <source>
        <dbReference type="ARBA" id="ARBA00023242"/>
    </source>
</evidence>
<evidence type="ECO:0000256" key="4">
    <source>
        <dbReference type="ARBA" id="ARBA00022490"/>
    </source>
</evidence>
<dbReference type="Gene3D" id="1.20.1410.10">
    <property type="entry name" value="I/LWEQ domain"/>
    <property type="match status" value="1"/>
</dbReference>
<evidence type="ECO:0000313" key="10">
    <source>
        <dbReference type="Proteomes" id="UP001150217"/>
    </source>
</evidence>
<keyword evidence="5" id="KW-0539">Nucleus</keyword>
<feature type="domain" description="Cyclin-D1-binding protein 1-like N-terminal" evidence="7">
    <location>
        <begin position="63"/>
        <end position="212"/>
    </location>
</feature>
<gene>
    <name evidence="9" type="ORF">C8R41DRAFT_866334</name>
</gene>
<keyword evidence="6" id="KW-0131">Cell cycle</keyword>
<organism evidence="9 10">
    <name type="scientific">Lentinula lateritia</name>
    <dbReference type="NCBI Taxonomy" id="40482"/>
    <lineage>
        <taxon>Eukaryota</taxon>
        <taxon>Fungi</taxon>
        <taxon>Dikarya</taxon>
        <taxon>Basidiomycota</taxon>
        <taxon>Agaricomycotina</taxon>
        <taxon>Agaricomycetes</taxon>
        <taxon>Agaricomycetidae</taxon>
        <taxon>Agaricales</taxon>
        <taxon>Marasmiineae</taxon>
        <taxon>Omphalotaceae</taxon>
        <taxon>Lentinula</taxon>
    </lineage>
</organism>
<reference evidence="9" key="1">
    <citation type="submission" date="2022-08" db="EMBL/GenBank/DDBJ databases">
        <title>A Global Phylogenomic Analysis of the Shiitake Genus Lentinula.</title>
        <authorList>
            <consortium name="DOE Joint Genome Institute"/>
            <person name="Sierra-Patev S."/>
            <person name="Min B."/>
            <person name="Naranjo-Ortiz M."/>
            <person name="Looney B."/>
            <person name="Konkel Z."/>
            <person name="Slot J.C."/>
            <person name="Sakamoto Y."/>
            <person name="Steenwyk J.L."/>
            <person name="Rokas A."/>
            <person name="Carro J."/>
            <person name="Camarero S."/>
            <person name="Ferreira P."/>
            <person name="Molpeceres G."/>
            <person name="Ruiz-Duenas F.J."/>
            <person name="Serrano A."/>
            <person name="Henrissat B."/>
            <person name="Drula E."/>
            <person name="Hughes K.W."/>
            <person name="Mata J.L."/>
            <person name="Ishikawa N.K."/>
            <person name="Vargas-Isla R."/>
            <person name="Ushijima S."/>
            <person name="Smith C.A."/>
            <person name="Ahrendt S."/>
            <person name="Andreopoulos W."/>
            <person name="He G."/>
            <person name="Labutti K."/>
            <person name="Lipzen A."/>
            <person name="Ng V."/>
            <person name="Riley R."/>
            <person name="Sandor L."/>
            <person name="Barry K."/>
            <person name="Martinez A.T."/>
            <person name="Xiao Y."/>
            <person name="Gibbons J.G."/>
            <person name="Terashima K."/>
            <person name="Grigoriev I.V."/>
            <person name="Hibbett D.S."/>
        </authorList>
    </citation>
    <scope>NUCLEOTIDE SEQUENCE</scope>
    <source>
        <strain evidence="9">RHP3577 ss4</strain>
    </source>
</reference>
<protein>
    <recommendedName>
        <fullName evidence="11">Grap2 and cyclin-D-interacting-domain-containing protein</fullName>
    </recommendedName>
</protein>
<feature type="domain" description="Cyclin-D1-binding protein 1-like C-terminal" evidence="8">
    <location>
        <begin position="222"/>
        <end position="322"/>
    </location>
</feature>
<evidence type="ECO:0000259" key="8">
    <source>
        <dbReference type="Pfam" id="PF20936"/>
    </source>
</evidence>
<accession>A0ABQ8VNX4</accession>
<sequence>MTNNDQQKGKSLSISTCSFAQVVSAITAIEILVETCKAARDSLFDHPQSTEDPPPLPVLHQDLLSLLSLVYGSVTKLSLALKPSSPTYSACLVPLQDLSNYIAAISHCVSMFDASVHGTTLAKEVASVAIDVVETVQTLATVFLQIEGSSERPRTGDEYLVRTGAVHSVIDIARHAEDGLSENNLTAVRRLWFKDAGALEDGVREVVEMIEDVQSGITTESEDGWDELGLEPSQPLTEQELKVAQKVLIILRLCNILHQRVISDILSTPTLPSNSSLDDLAPLSPALLGTVDELISALDSPQDLDSVTTELNMLKGVIDDIRNRLSVLNNQPVSLVTLLQKTSLNEVTVSTNRNSRDEWFNACFDQIAKAIHSAAEASN</sequence>
<evidence type="ECO:0000256" key="3">
    <source>
        <dbReference type="ARBA" id="ARBA00008940"/>
    </source>
</evidence>
<dbReference type="EMBL" id="JANVFT010000029">
    <property type="protein sequence ID" value="KAJ4495532.1"/>
    <property type="molecule type" value="Genomic_DNA"/>
</dbReference>
<evidence type="ECO:0000256" key="6">
    <source>
        <dbReference type="ARBA" id="ARBA00023306"/>
    </source>
</evidence>
<dbReference type="Gene3D" id="1.20.1420.10">
    <property type="entry name" value="Talin, central domain"/>
    <property type="match status" value="1"/>
</dbReference>
<comment type="subcellular location">
    <subcellularLocation>
        <location evidence="2">Cytoplasm</location>
    </subcellularLocation>
    <subcellularLocation>
        <location evidence="1">Nucleus</location>
    </subcellularLocation>
</comment>
<evidence type="ECO:0000256" key="2">
    <source>
        <dbReference type="ARBA" id="ARBA00004496"/>
    </source>
</evidence>
<keyword evidence="10" id="KW-1185">Reference proteome</keyword>
<evidence type="ECO:0008006" key="11">
    <source>
        <dbReference type="Google" id="ProtNLM"/>
    </source>
</evidence>
<comment type="similarity">
    <text evidence="3">Belongs to the CCNDBP1 family.</text>
</comment>
<name>A0ABQ8VNX4_9AGAR</name>
<dbReference type="InterPro" id="IPR049318">
    <property type="entry name" value="GCIP_C"/>
</dbReference>
<comment type="caution">
    <text evidence="9">The sequence shown here is derived from an EMBL/GenBank/DDBJ whole genome shotgun (WGS) entry which is preliminary data.</text>
</comment>
<dbReference type="Proteomes" id="UP001150217">
    <property type="component" value="Unassembled WGS sequence"/>
</dbReference>
<dbReference type="InterPro" id="IPR049317">
    <property type="entry name" value="GCIP-like_N"/>
</dbReference>
<evidence type="ECO:0000313" key="9">
    <source>
        <dbReference type="EMBL" id="KAJ4495532.1"/>
    </source>
</evidence>
<dbReference type="InterPro" id="IPR026907">
    <property type="entry name" value="GCIP-like"/>
</dbReference>
<evidence type="ECO:0000259" key="7">
    <source>
        <dbReference type="Pfam" id="PF13324"/>
    </source>
</evidence>
<keyword evidence="4" id="KW-0963">Cytoplasm</keyword>